<gene>
    <name evidence="1" type="ORF">IHE45_05G221700</name>
</gene>
<evidence type="ECO:0000313" key="1">
    <source>
        <dbReference type="EMBL" id="KAH7684048.1"/>
    </source>
</evidence>
<accession>A0ACB7W8R7</accession>
<organism evidence="1 2">
    <name type="scientific">Dioscorea alata</name>
    <name type="common">Purple yam</name>
    <dbReference type="NCBI Taxonomy" id="55571"/>
    <lineage>
        <taxon>Eukaryota</taxon>
        <taxon>Viridiplantae</taxon>
        <taxon>Streptophyta</taxon>
        <taxon>Embryophyta</taxon>
        <taxon>Tracheophyta</taxon>
        <taxon>Spermatophyta</taxon>
        <taxon>Magnoliopsida</taxon>
        <taxon>Liliopsida</taxon>
        <taxon>Dioscoreales</taxon>
        <taxon>Dioscoreaceae</taxon>
        <taxon>Dioscorea</taxon>
    </lineage>
</organism>
<proteinExistence type="predicted"/>
<dbReference type="Proteomes" id="UP000827976">
    <property type="component" value="Chromosome 5"/>
</dbReference>
<reference evidence="2" key="1">
    <citation type="journal article" date="2022" name="Nat. Commun.">
        <title>Chromosome evolution and the genetic basis of agronomically important traits in greater yam.</title>
        <authorList>
            <person name="Bredeson J.V."/>
            <person name="Lyons J.B."/>
            <person name="Oniyinde I.O."/>
            <person name="Okereke N.R."/>
            <person name="Kolade O."/>
            <person name="Nnabue I."/>
            <person name="Nwadili C.O."/>
            <person name="Hribova E."/>
            <person name="Parker M."/>
            <person name="Nwogha J."/>
            <person name="Shu S."/>
            <person name="Carlson J."/>
            <person name="Kariba R."/>
            <person name="Muthemba S."/>
            <person name="Knop K."/>
            <person name="Barton G.J."/>
            <person name="Sherwood A.V."/>
            <person name="Lopez-Montes A."/>
            <person name="Asiedu R."/>
            <person name="Jamnadass R."/>
            <person name="Muchugi A."/>
            <person name="Goodstein D."/>
            <person name="Egesi C.N."/>
            <person name="Featherston J."/>
            <person name="Asfaw A."/>
            <person name="Simpson G.G."/>
            <person name="Dolezel J."/>
            <person name="Hendre P.S."/>
            <person name="Van Deynze A."/>
            <person name="Kumar P.L."/>
            <person name="Obidiegwu J.E."/>
            <person name="Bhattacharjee R."/>
            <person name="Rokhsar D.S."/>
        </authorList>
    </citation>
    <scope>NUCLEOTIDE SEQUENCE [LARGE SCALE GENOMIC DNA]</scope>
    <source>
        <strain evidence="2">cv. TDa95/00328</strain>
    </source>
</reference>
<keyword evidence="2" id="KW-1185">Reference proteome</keyword>
<sequence length="647" mass="72019">MSFTLAPFFSTPTAINNNNKNKILNPPAKYQHHQQQHPYLSLLQLCSHVHEAHQVHALIIKSSQSLDPYYAGRLAEFYAILSSNPSLSLPHASKLLSSFPNPPPTFLYNTLIRAHLNAGDPLQSLLLYHQLLSRSTLPDRFSFTFALKACTQLHALPLGKQLHSQVFKLGLVTDAHIRNKLLHLYATLGELTHARKVFDECPEPDIIAWNSLLEGYACATDAESLHEVFDVMPVRDVVSWNTLMGFYIEIGEFEEAIVIFRAMQESRECEPNRVTMINVLTAVTHLSALGQGKWVHAYIGRNGIELDEKLGSALINMYSKCGCIEGAVYAFDLTIRKSCDTWNAMICGFTANGASLRALELFSLMEKTSGLVPNHITFSCVLNACSHGGLVDEGIRLFEKMSSVYGIEPDITHYGCMVDLFSRAGLFEKVEAVIDQMPMEPDVVMWKAIVAACRVHGNTELGEKAGHRLIELAPNDHAGYVLLSNIYAKGNDFNGVHEVRKMMMDRGVKKVPGCSSVEVGGEVHEFIAGDSSHSRKEEIYVMLGEMAERLKLAGYKPDMEQVLLDIDEDEAKESSLSLHSEKLAIAFSLVSTEASTTIRIVKNLRVCGDCHAAIKLLSVIYDRDIIVRDSSRFHHFQKGSCSCGDYW</sequence>
<comment type="caution">
    <text evidence="1">The sequence shown here is derived from an EMBL/GenBank/DDBJ whole genome shotgun (WGS) entry which is preliminary data.</text>
</comment>
<dbReference type="EMBL" id="CM037015">
    <property type="protein sequence ID" value="KAH7684048.1"/>
    <property type="molecule type" value="Genomic_DNA"/>
</dbReference>
<evidence type="ECO:0000313" key="2">
    <source>
        <dbReference type="Proteomes" id="UP000827976"/>
    </source>
</evidence>
<name>A0ACB7W8R7_DIOAL</name>
<protein>
    <submittedName>
        <fullName evidence="1">TPR-like protein</fullName>
    </submittedName>
</protein>